<dbReference type="Pfam" id="PF23567">
    <property type="entry name" value="Ubiquitin_IARS1"/>
    <property type="match status" value="1"/>
</dbReference>
<dbReference type="PANTHER" id="PTHR42780:SF1">
    <property type="entry name" value="ISOLEUCINE--TRNA LIGASE, CYTOPLASMIC"/>
    <property type="match status" value="1"/>
</dbReference>
<gene>
    <name evidence="3" type="primary">LOC106475945</name>
</gene>
<reference evidence="3" key="1">
    <citation type="submission" date="2025-08" db="UniProtKB">
        <authorList>
            <consortium name="RefSeq"/>
        </authorList>
    </citation>
    <scope>IDENTIFICATION</scope>
    <source>
        <tissue evidence="3">Muscle</tissue>
    </source>
</reference>
<evidence type="ECO:0000259" key="1">
    <source>
        <dbReference type="Pfam" id="PF23567"/>
    </source>
</evidence>
<dbReference type="GeneID" id="106475945"/>
<dbReference type="Pfam" id="PF19302">
    <property type="entry name" value="DUF5915"/>
    <property type="match status" value="1"/>
</dbReference>
<sequence length="298" mass="33120">MRAEPDIKALGLRLRASSKTVAQAVRELTDAQLQTFLEGGKLTVAGQELQEGEVRIMYSFSGEKSKELAERYEAHAQADVLILLDVTPDQSMLDEGNAREVINRIQKLRKKAHLVPSDPVIIYLTIQPPGHQMETVVQNHREFIESTLKAPLFNQHAPLNAEAIIQETQDLKGASLEMVIVKGGVDDTPADSSSPENVTSQFSSTNGLPFCKYINIELCDSEPRMGATSRKATVFLENPVGDFELTFSELVKQVQVVFGLQGRRVLLASSRDKKKVLTNLTKDDVRKLHSQTLYAYVE</sequence>
<dbReference type="InterPro" id="IPR023586">
    <property type="entry name" value="Ile-tRNA-ligase_type2"/>
</dbReference>
<name>A0ABM1C0G1_LIMPO</name>
<dbReference type="PANTHER" id="PTHR42780">
    <property type="entry name" value="SOLEUCYL-TRNA SYNTHETASE"/>
    <property type="match status" value="1"/>
</dbReference>
<evidence type="ECO:0000313" key="3">
    <source>
        <dbReference type="RefSeq" id="XP_013792074.2"/>
    </source>
</evidence>
<organism evidence="2 3">
    <name type="scientific">Limulus polyphemus</name>
    <name type="common">Atlantic horseshoe crab</name>
    <dbReference type="NCBI Taxonomy" id="6850"/>
    <lineage>
        <taxon>Eukaryota</taxon>
        <taxon>Metazoa</taxon>
        <taxon>Ecdysozoa</taxon>
        <taxon>Arthropoda</taxon>
        <taxon>Chelicerata</taxon>
        <taxon>Merostomata</taxon>
        <taxon>Xiphosura</taxon>
        <taxon>Limulidae</taxon>
        <taxon>Limulus</taxon>
    </lineage>
</organism>
<dbReference type="InterPro" id="IPR057033">
    <property type="entry name" value="Ubiquitin_IARS1"/>
</dbReference>
<feature type="domain" description="Isoleucine--tRNA ligase cytoplasmic ubiquitin-like" evidence="1">
    <location>
        <begin position="209"/>
        <end position="295"/>
    </location>
</feature>
<accession>A0ABM1C0G1</accession>
<evidence type="ECO:0000313" key="2">
    <source>
        <dbReference type="Proteomes" id="UP000694941"/>
    </source>
</evidence>
<dbReference type="Proteomes" id="UP000694941">
    <property type="component" value="Unplaced"/>
</dbReference>
<protein>
    <submittedName>
        <fullName evidence="3">Isoleucine--tRNA ligase, cytoplasmic-like</fullName>
    </submittedName>
</protein>
<dbReference type="RefSeq" id="XP_013792074.2">
    <property type="nucleotide sequence ID" value="XM_013936620.2"/>
</dbReference>
<keyword evidence="2" id="KW-1185">Reference proteome</keyword>
<proteinExistence type="predicted"/>